<name>K1VVA1_TRIAC</name>
<dbReference type="InParanoid" id="K1VVA1"/>
<dbReference type="EMBL" id="AMBO01000224">
    <property type="protein sequence ID" value="EKD04471.1"/>
    <property type="molecule type" value="Genomic_DNA"/>
</dbReference>
<feature type="region of interest" description="Disordered" evidence="1">
    <location>
        <begin position="110"/>
        <end position="157"/>
    </location>
</feature>
<dbReference type="AlphaFoldDB" id="K1VVA1"/>
<gene>
    <name evidence="2" type="ORF">A1Q2_01247</name>
</gene>
<evidence type="ECO:0000256" key="1">
    <source>
        <dbReference type="SAM" id="MobiDB-lite"/>
    </source>
</evidence>
<organism evidence="2 3">
    <name type="scientific">Trichosporon asahii var. asahii (strain CBS 8904)</name>
    <name type="common">Yeast</name>
    <dbReference type="NCBI Taxonomy" id="1220162"/>
    <lineage>
        <taxon>Eukaryota</taxon>
        <taxon>Fungi</taxon>
        <taxon>Dikarya</taxon>
        <taxon>Basidiomycota</taxon>
        <taxon>Agaricomycotina</taxon>
        <taxon>Tremellomycetes</taxon>
        <taxon>Trichosporonales</taxon>
        <taxon>Trichosporonaceae</taxon>
        <taxon>Trichosporon</taxon>
    </lineage>
</organism>
<dbReference type="Proteomes" id="UP000006757">
    <property type="component" value="Unassembled WGS sequence"/>
</dbReference>
<evidence type="ECO:0000313" key="2">
    <source>
        <dbReference type="EMBL" id="EKD04471.1"/>
    </source>
</evidence>
<reference evidence="2 3" key="1">
    <citation type="journal article" date="2012" name="Eukaryot. Cell">
        <title>Genome sequence of the Trichosporon asahii environmental strain CBS 8904.</title>
        <authorList>
            <person name="Yang R.Y."/>
            <person name="Li H.T."/>
            <person name="Zhu H."/>
            <person name="Zhou G.P."/>
            <person name="Wang M."/>
            <person name="Wang L."/>
        </authorList>
    </citation>
    <scope>NUCLEOTIDE SEQUENCE [LARGE SCALE GENOMIC DNA]</scope>
    <source>
        <strain evidence="2 3">CBS 8904</strain>
    </source>
</reference>
<feature type="compositionally biased region" description="Polar residues" evidence="1">
    <location>
        <begin position="139"/>
        <end position="149"/>
    </location>
</feature>
<sequence length="157" mass="17429">MPNTRPRSPKASETGEDDAEYEALRHYVRHELLGHIPHVERFHVDPAVVRKALEDDPWFNNFEGFERCEVPAVIVFQEEDGTISDGAGNEVRAITTEDGRTEYVKDGWRKVSKEKKDEDNNEAEASKPDNAAINKDTAKSASETSSQASGGVDAKAD</sequence>
<keyword evidence="3" id="KW-1185">Reference proteome</keyword>
<proteinExistence type="predicted"/>
<accession>K1VVA1</accession>
<protein>
    <submittedName>
        <fullName evidence="2">Uncharacterized protein</fullName>
    </submittedName>
</protein>
<comment type="caution">
    <text evidence="2">The sequence shown here is derived from an EMBL/GenBank/DDBJ whole genome shotgun (WGS) entry which is preliminary data.</text>
</comment>
<dbReference type="HOGENOM" id="CLU_1950322_0_0_1"/>
<evidence type="ECO:0000313" key="3">
    <source>
        <dbReference type="Proteomes" id="UP000006757"/>
    </source>
</evidence>